<gene>
    <name evidence="5" type="primary">pilE_3</name>
    <name evidence="5" type="ORF">R38712_02000</name>
</gene>
<dbReference type="NCBIfam" id="TIGR02532">
    <property type="entry name" value="IV_pilin_GFxxxE"/>
    <property type="match status" value="1"/>
</dbReference>
<keyword evidence="4" id="KW-1133">Transmembrane helix</keyword>
<evidence type="ECO:0000313" key="6">
    <source>
        <dbReference type="Proteomes" id="UP001189303"/>
    </source>
</evidence>
<dbReference type="SUPFAM" id="SSF54523">
    <property type="entry name" value="Pili subunits"/>
    <property type="match status" value="1"/>
</dbReference>
<sequence>MGFKHSKETTRRAGGFTLIELMIVVAIVGILAAIALPAYNNYMVKSKLTEAIATLDSARVAVNEAYTSGGGVFPAQPPVVVQAVANNAKYVTGIQYNLGPASTVGVVVKLGNTGAASIDNAYLGIFGQGKVDGTVAWACSTARTPGDFASGAAMTAMYPYLPLACQN</sequence>
<accession>A0ABN9I4K6</accession>
<comment type="similarity">
    <text evidence="1 3">Belongs to the N-Me-Phe pilin family.</text>
</comment>
<dbReference type="EMBL" id="CATWFT010000004">
    <property type="protein sequence ID" value="CAJ0723452.1"/>
    <property type="molecule type" value="Genomic_DNA"/>
</dbReference>
<evidence type="ECO:0000256" key="3">
    <source>
        <dbReference type="RuleBase" id="RU000389"/>
    </source>
</evidence>
<dbReference type="Pfam" id="PF00114">
    <property type="entry name" value="Pilin"/>
    <property type="match status" value="1"/>
</dbReference>
<dbReference type="InterPro" id="IPR012902">
    <property type="entry name" value="N_methyl_site"/>
</dbReference>
<dbReference type="InterPro" id="IPR001082">
    <property type="entry name" value="Pilin"/>
</dbReference>
<dbReference type="InterPro" id="IPR045584">
    <property type="entry name" value="Pilin-like"/>
</dbReference>
<evidence type="ECO:0000256" key="4">
    <source>
        <dbReference type="SAM" id="Phobius"/>
    </source>
</evidence>
<reference evidence="5 6" key="1">
    <citation type="submission" date="2023-07" db="EMBL/GenBank/DDBJ databases">
        <authorList>
            <person name="Peeters C."/>
        </authorList>
    </citation>
    <scope>NUCLEOTIDE SEQUENCE [LARGE SCALE GENOMIC DNA]</scope>
    <source>
        <strain evidence="5 6">R-38712</strain>
    </source>
</reference>
<dbReference type="Pfam" id="PF07963">
    <property type="entry name" value="N_methyl"/>
    <property type="match status" value="1"/>
</dbReference>
<evidence type="ECO:0000256" key="2">
    <source>
        <dbReference type="ARBA" id="ARBA00022481"/>
    </source>
</evidence>
<dbReference type="Proteomes" id="UP001189303">
    <property type="component" value="Unassembled WGS sequence"/>
</dbReference>
<comment type="caution">
    <text evidence="5">The sequence shown here is derived from an EMBL/GenBank/DDBJ whole genome shotgun (WGS) entry which is preliminary data.</text>
</comment>
<dbReference type="PANTHER" id="PTHR30093">
    <property type="entry name" value="GENERAL SECRETION PATHWAY PROTEIN G"/>
    <property type="match status" value="1"/>
</dbReference>
<dbReference type="RefSeq" id="WP_012761247.1">
    <property type="nucleotide sequence ID" value="NZ_CATWFT010000004.1"/>
</dbReference>
<keyword evidence="4" id="KW-0812">Transmembrane</keyword>
<evidence type="ECO:0000256" key="1">
    <source>
        <dbReference type="ARBA" id="ARBA00005233"/>
    </source>
</evidence>
<feature type="transmembrane region" description="Helical" evidence="4">
    <location>
        <begin position="21"/>
        <end position="39"/>
    </location>
</feature>
<proteinExistence type="inferred from homology"/>
<dbReference type="PROSITE" id="PS00409">
    <property type="entry name" value="PROKAR_NTER_METHYL"/>
    <property type="match status" value="1"/>
</dbReference>
<keyword evidence="2" id="KW-0488">Methylation</keyword>
<evidence type="ECO:0000313" key="5">
    <source>
        <dbReference type="EMBL" id="CAJ0723452.1"/>
    </source>
</evidence>
<name>A0ABN9I4K6_RALPI</name>
<keyword evidence="3" id="KW-0281">Fimbrium</keyword>
<dbReference type="Gene3D" id="3.30.700.10">
    <property type="entry name" value="Glycoprotein, Type 4 Pilin"/>
    <property type="match status" value="1"/>
</dbReference>
<keyword evidence="6" id="KW-1185">Reference proteome</keyword>
<protein>
    <submittedName>
        <fullName evidence="5">Fimbrial protein</fullName>
    </submittedName>
</protein>
<organism evidence="5 6">
    <name type="scientific">Ralstonia pickettii</name>
    <name type="common">Burkholderia pickettii</name>
    <dbReference type="NCBI Taxonomy" id="329"/>
    <lineage>
        <taxon>Bacteria</taxon>
        <taxon>Pseudomonadati</taxon>
        <taxon>Pseudomonadota</taxon>
        <taxon>Betaproteobacteria</taxon>
        <taxon>Burkholderiales</taxon>
        <taxon>Burkholderiaceae</taxon>
        <taxon>Ralstonia</taxon>
    </lineage>
</organism>
<keyword evidence="4" id="KW-0472">Membrane</keyword>
<dbReference type="PANTHER" id="PTHR30093:SF34">
    <property type="entry name" value="PREPILIN PEPTIDASE-DEPENDENT PROTEIN D"/>
    <property type="match status" value="1"/>
</dbReference>